<sequence>MNVLGILMGILDDAFNVASILQRLLQEVIHIKLENDGTV</sequence>
<evidence type="ECO:0000313" key="1">
    <source>
        <dbReference type="EMBL" id="ACA40525.1"/>
    </source>
</evidence>
<dbReference type="AlphaFoldDB" id="B1HP79"/>
<dbReference type="EMBL" id="CP000817">
    <property type="protein sequence ID" value="ACA40525.1"/>
    <property type="molecule type" value="Genomic_DNA"/>
</dbReference>
<proteinExistence type="predicted"/>
<protein>
    <submittedName>
        <fullName evidence="1">Uncharacterized protein</fullName>
    </submittedName>
</protein>
<name>B1HP79_LYSSC</name>
<dbReference type="EnsemblBacteria" id="ACA40525">
    <property type="protein sequence ID" value="ACA40525"/>
    <property type="gene ID" value="Bsph_2996"/>
</dbReference>
<organism evidence="1 2">
    <name type="scientific">Lysinibacillus sphaericus (strain C3-41)</name>
    <dbReference type="NCBI Taxonomy" id="444177"/>
    <lineage>
        <taxon>Bacteria</taxon>
        <taxon>Bacillati</taxon>
        <taxon>Bacillota</taxon>
        <taxon>Bacilli</taxon>
        <taxon>Bacillales</taxon>
        <taxon>Bacillaceae</taxon>
        <taxon>Lysinibacillus</taxon>
    </lineage>
</organism>
<evidence type="ECO:0000313" key="2">
    <source>
        <dbReference type="Proteomes" id="UP000002164"/>
    </source>
</evidence>
<dbReference type="Proteomes" id="UP000002164">
    <property type="component" value="Chromosome"/>
</dbReference>
<dbReference type="KEGG" id="lsp:Bsph_2996"/>
<reference evidence="1 2" key="1">
    <citation type="journal article" date="2008" name="J. Bacteriol.">
        <title>Complete genome sequence of the mosquitocidal bacterium Bacillus sphaericus C3-41 and comparison with those of closely related Bacillus species.</title>
        <authorList>
            <person name="Hu X."/>
            <person name="Fan W."/>
            <person name="Han B."/>
            <person name="Liu H."/>
            <person name="Zheng D."/>
            <person name="Li Q."/>
            <person name="Dong W."/>
            <person name="Yan J."/>
            <person name="Gao M."/>
            <person name="Berry C."/>
            <person name="Yuan Z."/>
        </authorList>
    </citation>
    <scope>NUCLEOTIDE SEQUENCE [LARGE SCALE GENOMIC DNA]</scope>
    <source>
        <strain evidence="1 2">C3-41</strain>
    </source>
</reference>
<gene>
    <name evidence="1" type="ordered locus">Bsph_2996</name>
</gene>
<dbReference type="HOGENOM" id="CLU_3312322_0_0_9"/>
<accession>B1HP79</accession>